<gene>
    <name evidence="3" type="ORF">EDF64_11329</name>
</gene>
<feature type="signal peptide" evidence="2">
    <location>
        <begin position="1"/>
        <end position="25"/>
    </location>
</feature>
<sequence length="195" mass="20728">MNRHSRLLVFPVLAICFALVGCAHASQPKESTMSVSGSPDAKAIWDSMNAEIEASQDVLGTEWLSSDTAARACGADGAQWVITRFGPGTRPEERAAPLEALAARWTAKGWAPVTTEFGGDTPGVQLRYPAGSTLDDGFFIELRSTVRRSTLQLQTPCTPGNVDALNREQYGEKHTSTPPFLPGATPPDTGGLPSS</sequence>
<name>A0A4V3BKC2_9MICO</name>
<comment type="caution">
    <text evidence="3">The sequence shown here is derived from an EMBL/GenBank/DDBJ whole genome shotgun (WGS) entry which is preliminary data.</text>
</comment>
<evidence type="ECO:0008006" key="5">
    <source>
        <dbReference type="Google" id="ProtNLM"/>
    </source>
</evidence>
<evidence type="ECO:0000313" key="3">
    <source>
        <dbReference type="EMBL" id="TDN42252.1"/>
    </source>
</evidence>
<evidence type="ECO:0000313" key="4">
    <source>
        <dbReference type="Proteomes" id="UP000295764"/>
    </source>
</evidence>
<feature type="chain" id="PRO_5020814374" description="LppA-like lipoprotein" evidence="2">
    <location>
        <begin position="26"/>
        <end position="195"/>
    </location>
</feature>
<keyword evidence="2" id="KW-0732">Signal</keyword>
<dbReference type="Proteomes" id="UP000295764">
    <property type="component" value="Unassembled WGS sequence"/>
</dbReference>
<accession>A0A4V3BKC2</accession>
<protein>
    <recommendedName>
        <fullName evidence="5">LppA-like lipoprotein</fullName>
    </recommendedName>
</protein>
<proteinExistence type="predicted"/>
<feature type="compositionally biased region" description="Basic and acidic residues" evidence="1">
    <location>
        <begin position="165"/>
        <end position="175"/>
    </location>
</feature>
<dbReference type="OrthoDB" id="5020901at2"/>
<dbReference type="PROSITE" id="PS51257">
    <property type="entry name" value="PROKAR_LIPOPROTEIN"/>
    <property type="match status" value="1"/>
</dbReference>
<organism evidence="3 4">
    <name type="scientific">Curtobacterium flaccumfaciens</name>
    <dbReference type="NCBI Taxonomy" id="2035"/>
    <lineage>
        <taxon>Bacteria</taxon>
        <taxon>Bacillati</taxon>
        <taxon>Actinomycetota</taxon>
        <taxon>Actinomycetes</taxon>
        <taxon>Micrococcales</taxon>
        <taxon>Microbacteriaceae</taxon>
        <taxon>Curtobacterium</taxon>
    </lineage>
</organism>
<evidence type="ECO:0000256" key="2">
    <source>
        <dbReference type="SAM" id="SignalP"/>
    </source>
</evidence>
<reference evidence="3 4" key="1">
    <citation type="submission" date="2019-03" db="EMBL/GenBank/DDBJ databases">
        <title>Genomic analyses of the natural microbiome of Caenorhabditis elegans.</title>
        <authorList>
            <person name="Samuel B."/>
        </authorList>
    </citation>
    <scope>NUCLEOTIDE SEQUENCE [LARGE SCALE GENOMIC DNA]</scope>
    <source>
        <strain evidence="3 4">JUb65</strain>
    </source>
</reference>
<dbReference type="EMBL" id="SNVW01000013">
    <property type="protein sequence ID" value="TDN42252.1"/>
    <property type="molecule type" value="Genomic_DNA"/>
</dbReference>
<dbReference type="RefSeq" id="WP_133520897.1">
    <property type="nucleotide sequence ID" value="NZ_SNVW01000013.1"/>
</dbReference>
<feature type="region of interest" description="Disordered" evidence="1">
    <location>
        <begin position="154"/>
        <end position="195"/>
    </location>
</feature>
<dbReference type="AlphaFoldDB" id="A0A4V3BKC2"/>
<evidence type="ECO:0000256" key="1">
    <source>
        <dbReference type="SAM" id="MobiDB-lite"/>
    </source>
</evidence>